<gene>
    <name evidence="4" type="ORF">A2872_02195</name>
</gene>
<dbReference type="InterPro" id="IPR001943">
    <property type="entry name" value="UVR_dom"/>
</dbReference>
<dbReference type="Gene3D" id="4.10.860.10">
    <property type="entry name" value="UVR domain"/>
    <property type="match status" value="1"/>
</dbReference>
<dbReference type="Proteomes" id="UP000178681">
    <property type="component" value="Unassembled WGS sequence"/>
</dbReference>
<dbReference type="PROSITE" id="PS50151">
    <property type="entry name" value="UVR"/>
    <property type="match status" value="1"/>
</dbReference>
<dbReference type="InterPro" id="IPR011330">
    <property type="entry name" value="Glyco_hydro/deAcase_b/a-brl"/>
</dbReference>
<sequence>MLELIKSQGFYFMYWVNFLHIYQPGNQVKEIFDRVVSECYAPLIDSLLNNPKTKISLNINAVLTERLNKDYPELIEKLKTVASRGQIEFTDSAKYHALLPLLPDDEIERQLTLNRETNQKILGDGYNAMGVFPPEMAFSPRLLPILEKMGYKWILVDEIAYNGKLNQLKKNVTYKIHGSNLNIFFRERAPSNLIMSAMVRHEEDLRNYLKEEYGSKDYMVTGMDGETFGHHRPGLQTLLTELLNSTEFEHTFFIDLLKTFPESVEVNPVVSTWASSQKDIEEQIQFISWNEPNNLIQKLQWELQRLVMTEVKAKWQEQKANVAREKLDIGLASDQFFWSSGKPWWSLEAIELGAWTLLDSLKSLPSPDSKIVGQAYEIYLNIIAMAFEWQRSGRVRQLAKDMKDAPRIPFKDRTVGAGEPWVYDTFIDLMRQEMKKAAEKENFEEAVLWRDAIWKLETKNDIFDAIHAVDLLRHHVPNIDIENMIKKYKADYDHLVSGQPEQRAI</sequence>
<name>A0A1F5Z5N8_9BACT</name>
<accession>A0A1F5Z5N8</accession>
<reference evidence="4 5" key="1">
    <citation type="journal article" date="2016" name="Nat. Commun.">
        <title>Thousands of microbial genomes shed light on interconnected biogeochemical processes in an aquifer system.</title>
        <authorList>
            <person name="Anantharaman K."/>
            <person name="Brown C.T."/>
            <person name="Hug L.A."/>
            <person name="Sharon I."/>
            <person name="Castelle C.J."/>
            <person name="Probst A.J."/>
            <person name="Thomas B.C."/>
            <person name="Singh A."/>
            <person name="Wilkins M.J."/>
            <person name="Karaoz U."/>
            <person name="Brodie E.L."/>
            <person name="Williams K.H."/>
            <person name="Hubbard S.S."/>
            <person name="Banfield J.F."/>
        </authorList>
    </citation>
    <scope>NUCLEOTIDE SEQUENCE [LARGE SCALE GENOMIC DNA]</scope>
</reference>
<protein>
    <recommendedName>
        <fullName evidence="3">UVR domain-containing protein</fullName>
    </recommendedName>
</protein>
<dbReference type="AlphaFoldDB" id="A0A1F5Z5N8"/>
<dbReference type="Pfam" id="PF02151">
    <property type="entry name" value="UVR"/>
    <property type="match status" value="1"/>
</dbReference>
<dbReference type="Gene3D" id="3.20.110.20">
    <property type="match status" value="1"/>
</dbReference>
<dbReference type="SUPFAM" id="SSF46600">
    <property type="entry name" value="C-terminal UvrC-binding domain of UvrB"/>
    <property type="match status" value="1"/>
</dbReference>
<dbReference type="GO" id="GO:0005975">
    <property type="term" value="P:carbohydrate metabolic process"/>
    <property type="evidence" value="ECO:0007669"/>
    <property type="project" value="InterPro"/>
</dbReference>
<dbReference type="InterPro" id="IPR004300">
    <property type="entry name" value="Glyco_hydro_57_N"/>
</dbReference>
<dbReference type="EMBL" id="MFJG01000002">
    <property type="protein sequence ID" value="OGG07751.1"/>
    <property type="molecule type" value="Genomic_DNA"/>
</dbReference>
<evidence type="ECO:0000313" key="5">
    <source>
        <dbReference type="Proteomes" id="UP000178681"/>
    </source>
</evidence>
<dbReference type="STRING" id="1798377.A2872_02195"/>
<organism evidence="4 5">
    <name type="scientific">Candidatus Gottesmanbacteria bacterium RIFCSPHIGHO2_01_FULL_42_12</name>
    <dbReference type="NCBI Taxonomy" id="1798377"/>
    <lineage>
        <taxon>Bacteria</taxon>
        <taxon>Candidatus Gottesmaniibacteriota</taxon>
    </lineage>
</organism>
<evidence type="ECO:0000313" key="4">
    <source>
        <dbReference type="EMBL" id="OGG07751.1"/>
    </source>
</evidence>
<keyword evidence="2" id="KW-0119">Carbohydrate metabolism</keyword>
<dbReference type="PANTHER" id="PTHR36306:SF1">
    <property type="entry name" value="ALPHA-AMYLASE-RELATED"/>
    <property type="match status" value="1"/>
</dbReference>
<dbReference type="InterPro" id="IPR036876">
    <property type="entry name" value="UVR_dom_sf"/>
</dbReference>
<comment type="similarity">
    <text evidence="1">Belongs to the glycosyl hydrolase 57 family.</text>
</comment>
<proteinExistence type="inferred from homology"/>
<dbReference type="PANTHER" id="PTHR36306">
    <property type="entry name" value="ALPHA-AMYLASE-RELATED-RELATED"/>
    <property type="match status" value="1"/>
</dbReference>
<comment type="caution">
    <text evidence="4">The sequence shown here is derived from an EMBL/GenBank/DDBJ whole genome shotgun (WGS) entry which is preliminary data.</text>
</comment>
<dbReference type="InterPro" id="IPR052046">
    <property type="entry name" value="GH57_Enzymes"/>
</dbReference>
<evidence type="ECO:0000256" key="2">
    <source>
        <dbReference type="ARBA" id="ARBA00023277"/>
    </source>
</evidence>
<dbReference type="SUPFAM" id="SSF88713">
    <property type="entry name" value="Glycoside hydrolase/deacetylase"/>
    <property type="match status" value="1"/>
</dbReference>
<dbReference type="GO" id="GO:0003824">
    <property type="term" value="F:catalytic activity"/>
    <property type="evidence" value="ECO:0007669"/>
    <property type="project" value="InterPro"/>
</dbReference>
<evidence type="ECO:0000259" key="3">
    <source>
        <dbReference type="PROSITE" id="PS50151"/>
    </source>
</evidence>
<evidence type="ECO:0000256" key="1">
    <source>
        <dbReference type="ARBA" id="ARBA00006821"/>
    </source>
</evidence>
<dbReference type="Pfam" id="PF03065">
    <property type="entry name" value="Glyco_hydro_57"/>
    <property type="match status" value="1"/>
</dbReference>
<feature type="domain" description="UVR" evidence="3">
    <location>
        <begin position="424"/>
        <end position="459"/>
    </location>
</feature>